<protein>
    <recommendedName>
        <fullName evidence="4">O-acyltransferase WSD1 C-terminal domain-containing protein</fullName>
    </recommendedName>
</protein>
<gene>
    <name evidence="2" type="ORF">Ocin01_19289</name>
</gene>
<accession>A0A1D2M347</accession>
<sequence length="251" mass="29088">MTLKGIISADEMRTLFVKTVLEKRQPQNPKLLQFPELKQYQTKHLGFLFYRNDPNFKIENYIHEDISQKDDPDFRSLETILENVSYRPYPRKGVHGKCSWCQIFKDPKFQPNSEPTTLLVLRIHHTQIDGYSLLNVLVKGLAQKATRAIEGRNPKAVGKVFQRLTQPIPINLVKKVAHRYNVRVPAVLMALVGQNLTKIFEKSEKSSKNCICFIWSTNAESSWKAYKPRKSRDDDDFPFKTKYCGPDEGTK</sequence>
<evidence type="ECO:0000256" key="1">
    <source>
        <dbReference type="SAM" id="MobiDB-lite"/>
    </source>
</evidence>
<evidence type="ECO:0008006" key="4">
    <source>
        <dbReference type="Google" id="ProtNLM"/>
    </source>
</evidence>
<keyword evidence="3" id="KW-1185">Reference proteome</keyword>
<organism evidence="2 3">
    <name type="scientific">Orchesella cincta</name>
    <name type="common">Springtail</name>
    <name type="synonym">Podura cincta</name>
    <dbReference type="NCBI Taxonomy" id="48709"/>
    <lineage>
        <taxon>Eukaryota</taxon>
        <taxon>Metazoa</taxon>
        <taxon>Ecdysozoa</taxon>
        <taxon>Arthropoda</taxon>
        <taxon>Hexapoda</taxon>
        <taxon>Collembola</taxon>
        <taxon>Entomobryomorpha</taxon>
        <taxon>Entomobryoidea</taxon>
        <taxon>Orchesellidae</taxon>
        <taxon>Orchesellinae</taxon>
        <taxon>Orchesella</taxon>
    </lineage>
</organism>
<feature type="region of interest" description="Disordered" evidence="1">
    <location>
        <begin position="225"/>
        <end position="251"/>
    </location>
</feature>
<dbReference type="OrthoDB" id="619536at2759"/>
<evidence type="ECO:0000313" key="3">
    <source>
        <dbReference type="Proteomes" id="UP000094527"/>
    </source>
</evidence>
<comment type="caution">
    <text evidence="2">The sequence shown here is derived from an EMBL/GenBank/DDBJ whole genome shotgun (WGS) entry which is preliminary data.</text>
</comment>
<evidence type="ECO:0000313" key="2">
    <source>
        <dbReference type="EMBL" id="ODM87393.1"/>
    </source>
</evidence>
<reference evidence="2 3" key="1">
    <citation type="journal article" date="2016" name="Genome Biol. Evol.">
        <title>Gene Family Evolution Reflects Adaptation to Soil Environmental Stressors in the Genome of the Collembolan Orchesella cincta.</title>
        <authorList>
            <person name="Faddeeva-Vakhrusheva A."/>
            <person name="Derks M.F."/>
            <person name="Anvar S.Y."/>
            <person name="Agamennone V."/>
            <person name="Suring W."/>
            <person name="Smit S."/>
            <person name="van Straalen N.M."/>
            <person name="Roelofs D."/>
        </authorList>
    </citation>
    <scope>NUCLEOTIDE SEQUENCE [LARGE SCALE GENOMIC DNA]</scope>
    <source>
        <tissue evidence="2">Mixed pool</tissue>
    </source>
</reference>
<dbReference type="AlphaFoldDB" id="A0A1D2M347"/>
<name>A0A1D2M347_ORCCI</name>
<proteinExistence type="predicted"/>
<dbReference type="Proteomes" id="UP000094527">
    <property type="component" value="Unassembled WGS sequence"/>
</dbReference>
<dbReference type="EMBL" id="LJIJ01005417">
    <property type="protein sequence ID" value="ODM87393.1"/>
    <property type="molecule type" value="Genomic_DNA"/>
</dbReference>